<keyword evidence="5" id="KW-1185">Reference proteome</keyword>
<keyword evidence="2" id="KW-0472">Membrane</keyword>
<gene>
    <name evidence="4" type="primary">menH</name>
    <name evidence="4" type="ORF">LOKVESSMR4R_00896</name>
</gene>
<dbReference type="InterPro" id="IPR029058">
    <property type="entry name" value="AB_hydrolase_fold"/>
</dbReference>
<dbReference type="InterPro" id="IPR052382">
    <property type="entry name" value="ABHD10_acyl-thioesterase"/>
</dbReference>
<evidence type="ECO:0000256" key="1">
    <source>
        <dbReference type="ARBA" id="ARBA00022801"/>
    </source>
</evidence>
<reference evidence="4 5" key="1">
    <citation type="submission" date="2017-05" db="EMBL/GenBank/DDBJ databases">
        <title>Genome Sequence of Loktanella vestfoldensis Strain SMR4r Isolated from a Culture of the Diatom Skeletonema marinoi.</title>
        <authorList>
            <person name="Topel M."/>
            <person name="Pinder M.I.M."/>
            <person name="Johansson O.N."/>
            <person name="Kourtchenko O."/>
            <person name="Godhe A."/>
            <person name="Clarke A.K."/>
        </authorList>
    </citation>
    <scope>NUCLEOTIDE SEQUENCE [LARGE SCALE GENOMIC DNA]</scope>
    <source>
        <strain evidence="4 5">SMR4r</strain>
    </source>
</reference>
<keyword evidence="2" id="KW-1133">Transmembrane helix</keyword>
<dbReference type="EMBL" id="CP021431">
    <property type="protein sequence ID" value="ARU00227.1"/>
    <property type="molecule type" value="Genomic_DNA"/>
</dbReference>
<dbReference type="KEGG" id="lvs:LOKVESSMR4R_00896"/>
<dbReference type="GO" id="GO:0070205">
    <property type="term" value="F:2-succinyl-6-hydroxy-2,4-cyclohexadiene-1-carboxylate synthase activity"/>
    <property type="evidence" value="ECO:0007669"/>
    <property type="project" value="UniProtKB-EC"/>
</dbReference>
<dbReference type="STRING" id="1122181.GCA_000382265_00888"/>
<name>A0A1Y0E9E4_9RHOB</name>
<dbReference type="SUPFAM" id="SSF53474">
    <property type="entry name" value="alpha/beta-Hydrolases"/>
    <property type="match status" value="1"/>
</dbReference>
<dbReference type="Pfam" id="PF12146">
    <property type="entry name" value="Hydrolase_4"/>
    <property type="match status" value="1"/>
</dbReference>
<dbReference type="AlphaFoldDB" id="A0A1Y0E9E4"/>
<dbReference type="Proteomes" id="UP000195273">
    <property type="component" value="Chromosome"/>
</dbReference>
<dbReference type="GO" id="GO:0016787">
    <property type="term" value="F:hydrolase activity"/>
    <property type="evidence" value="ECO:0007669"/>
    <property type="project" value="UniProtKB-KW"/>
</dbReference>
<evidence type="ECO:0000313" key="5">
    <source>
        <dbReference type="Proteomes" id="UP000195273"/>
    </source>
</evidence>
<sequence length="246" mass="26316">MPKFLTTPEGRKIAYHLTDGTGPAIIFLGGFKSDMGGTKAVFLENWARGQGRAFLRFDYSGHGDSSGAFTDGAIGDWLRDAQAAIGLVAGPVVLVGSSMGGWISLLLARAMPDRVAGLVTIAAAPDFTEDSMWAGASDAQRAALMTDGQIALPSDYGDPYIITRRLIEDGRDHLVLRDPLPLPFPVRFLQGTADKDVDMAVALRLLDHAQGADMRLTLVDGADHRFSDDSCLALIADTITDVIARR</sequence>
<accession>A0A1Y0E9E4</accession>
<dbReference type="EC" id="4.2.99.20" evidence="4"/>
<dbReference type="PANTHER" id="PTHR16138">
    <property type="entry name" value="MYCOPHENOLIC ACID ACYL-GLUCURONIDE ESTERASE, MITOCHONDRIAL"/>
    <property type="match status" value="1"/>
</dbReference>
<evidence type="ECO:0000259" key="3">
    <source>
        <dbReference type="Pfam" id="PF12146"/>
    </source>
</evidence>
<keyword evidence="4" id="KW-0456">Lyase</keyword>
<dbReference type="PANTHER" id="PTHR16138:SF7">
    <property type="entry name" value="PALMITOYL-PROTEIN THIOESTERASE ABHD10, MITOCHONDRIAL"/>
    <property type="match status" value="1"/>
</dbReference>
<dbReference type="RefSeq" id="WP_087212594.1">
    <property type="nucleotide sequence ID" value="NZ_CP021431.1"/>
</dbReference>
<feature type="transmembrane region" description="Helical" evidence="2">
    <location>
        <begin position="83"/>
        <end position="108"/>
    </location>
</feature>
<keyword evidence="2" id="KW-0812">Transmembrane</keyword>
<organism evidence="4 5">
    <name type="scientific">Yoonia vestfoldensis</name>
    <dbReference type="NCBI Taxonomy" id="245188"/>
    <lineage>
        <taxon>Bacteria</taxon>
        <taxon>Pseudomonadati</taxon>
        <taxon>Pseudomonadota</taxon>
        <taxon>Alphaproteobacteria</taxon>
        <taxon>Rhodobacterales</taxon>
        <taxon>Paracoccaceae</taxon>
        <taxon>Yoonia</taxon>
    </lineage>
</organism>
<dbReference type="OrthoDB" id="9813296at2"/>
<evidence type="ECO:0000256" key="2">
    <source>
        <dbReference type="SAM" id="Phobius"/>
    </source>
</evidence>
<feature type="domain" description="Serine aminopeptidase S33" evidence="3">
    <location>
        <begin position="25"/>
        <end position="139"/>
    </location>
</feature>
<evidence type="ECO:0000313" key="4">
    <source>
        <dbReference type="EMBL" id="ARU00227.1"/>
    </source>
</evidence>
<dbReference type="Gene3D" id="3.40.50.1820">
    <property type="entry name" value="alpha/beta hydrolase"/>
    <property type="match status" value="1"/>
</dbReference>
<keyword evidence="1" id="KW-0378">Hydrolase</keyword>
<dbReference type="InterPro" id="IPR022742">
    <property type="entry name" value="Hydrolase_4"/>
</dbReference>
<protein>
    <submittedName>
        <fullName evidence="4">2-succinyl-6-hydroxy-2, 4-cyclohexadiene-1-carboxylate synthase</fullName>
        <ecNumber evidence="4">4.2.99.20</ecNumber>
    </submittedName>
</protein>
<proteinExistence type="predicted"/>